<dbReference type="RefSeq" id="WP_263848233.1">
    <property type="nucleotide sequence ID" value="NZ_JAOWKW010000010.1"/>
</dbReference>
<organism evidence="1 2">
    <name type="scientific">Sedimentimonas flavescens</name>
    <dbReference type="NCBI Taxonomy" id="2851012"/>
    <lineage>
        <taxon>Bacteria</taxon>
        <taxon>Pseudomonadati</taxon>
        <taxon>Pseudomonadota</taxon>
        <taxon>Alphaproteobacteria</taxon>
        <taxon>Rhodobacterales</taxon>
        <taxon>Rhodobacter group</taxon>
        <taxon>Sedimentimonas</taxon>
    </lineage>
</organism>
<gene>
    <name evidence="1" type="ORF">OE699_12830</name>
</gene>
<dbReference type="EMBL" id="JAOWKW010000010">
    <property type="protein sequence ID" value="MCV2879732.1"/>
    <property type="molecule type" value="Genomic_DNA"/>
</dbReference>
<sequence>MTLRERILANPAACALLVARAGLSAQKAERALDVTLPEYLGRDAKLHSALDAVEGRAMRQVLGLIEDERDDFVRARMQEAAAADEEAKSLSSFCADVTAQAESVLPGVYFDGVAHG</sequence>
<dbReference type="Proteomes" id="UP001526166">
    <property type="component" value="Unassembled WGS sequence"/>
</dbReference>
<protein>
    <submittedName>
        <fullName evidence="1">Uncharacterized protein</fullName>
    </submittedName>
</protein>
<comment type="caution">
    <text evidence="1">The sequence shown here is derived from an EMBL/GenBank/DDBJ whole genome shotgun (WGS) entry which is preliminary data.</text>
</comment>
<evidence type="ECO:0000313" key="2">
    <source>
        <dbReference type="Proteomes" id="UP001526166"/>
    </source>
</evidence>
<keyword evidence="2" id="KW-1185">Reference proteome</keyword>
<reference evidence="1 2" key="1">
    <citation type="submission" date="2022-10" db="EMBL/GenBank/DDBJ databases">
        <title>Sinirhodobacter sp. nov., isolated from ocean surface sediments.</title>
        <authorList>
            <person name="He W."/>
            <person name="Wang L."/>
            <person name="Zhang D.-F."/>
        </authorList>
    </citation>
    <scope>NUCLEOTIDE SEQUENCE [LARGE SCALE GENOMIC DNA]</scope>
    <source>
        <strain evidence="1 2">WL0115</strain>
    </source>
</reference>
<name>A0ABT3A169_9RHOB</name>
<proteinExistence type="predicted"/>
<accession>A0ABT3A169</accession>
<evidence type="ECO:0000313" key="1">
    <source>
        <dbReference type="EMBL" id="MCV2879732.1"/>
    </source>
</evidence>